<dbReference type="PATRIC" id="fig|1423813.3.peg.2039"/>
<comment type="caution">
    <text evidence="1">The sequence shown here is derived from an EMBL/GenBank/DDBJ whole genome shotgun (WGS) entry which is preliminary data.</text>
</comment>
<name>A0A0R2A6N3_9LACO</name>
<gene>
    <name evidence="1" type="ORF">FC26_GL002003</name>
</gene>
<dbReference type="AlphaFoldDB" id="A0A0R2A6N3"/>
<evidence type="ECO:0000313" key="1">
    <source>
        <dbReference type="EMBL" id="KRM62431.1"/>
    </source>
</evidence>
<dbReference type="Proteomes" id="UP000051733">
    <property type="component" value="Unassembled WGS sequence"/>
</dbReference>
<keyword evidence="2" id="KW-1185">Reference proteome</keyword>
<evidence type="ECO:0000313" key="2">
    <source>
        <dbReference type="Proteomes" id="UP000051733"/>
    </source>
</evidence>
<sequence>MNIFDEPFTTAEVIAKYSGNGIKTVNNRINQYKSDLEEFGVLHFNRAKPAKGSKGGRPHKVYQLNEEQATLLITYLDNTKQVRRFKKELVRQFFAMKQELLQRQLFRGIGKVDRLELTDAIKQSDVLNSPHDYGNFTRLVYKTAIGYNASQLRKARGAKPKAVVRNFLTADELKAVSKREAQVTTLIELGMDYSQVKAVLTGKGVIYQTTLKLPVTAQ</sequence>
<protein>
    <submittedName>
        <fullName evidence="1">Prophage Lp4 protein 3, phage family repressor</fullName>
    </submittedName>
</protein>
<dbReference type="EMBL" id="AYYY01000005">
    <property type="protein sequence ID" value="KRM62431.1"/>
    <property type="molecule type" value="Genomic_DNA"/>
</dbReference>
<organism evidence="1 2">
    <name type="scientific">Paucilactobacillus vaccinostercus DSM 20634</name>
    <dbReference type="NCBI Taxonomy" id="1423813"/>
    <lineage>
        <taxon>Bacteria</taxon>
        <taxon>Bacillati</taxon>
        <taxon>Bacillota</taxon>
        <taxon>Bacilli</taxon>
        <taxon>Lactobacillales</taxon>
        <taxon>Lactobacillaceae</taxon>
        <taxon>Paucilactobacillus</taxon>
    </lineage>
</organism>
<dbReference type="STRING" id="1423813.FC26_GL002003"/>
<dbReference type="Pfam" id="PF09669">
    <property type="entry name" value="Phage_pRha"/>
    <property type="match status" value="1"/>
</dbReference>
<dbReference type="InterPro" id="IPR014054">
    <property type="entry name" value="Phage_regulatory_Rha"/>
</dbReference>
<reference evidence="1 2" key="1">
    <citation type="journal article" date="2015" name="Genome Announc.">
        <title>Expanding the biotechnology potential of lactobacilli through comparative genomics of 213 strains and associated genera.</title>
        <authorList>
            <person name="Sun Z."/>
            <person name="Harris H.M."/>
            <person name="McCann A."/>
            <person name="Guo C."/>
            <person name="Argimon S."/>
            <person name="Zhang W."/>
            <person name="Yang X."/>
            <person name="Jeffery I.B."/>
            <person name="Cooney J.C."/>
            <person name="Kagawa T.F."/>
            <person name="Liu W."/>
            <person name="Song Y."/>
            <person name="Salvetti E."/>
            <person name="Wrobel A."/>
            <person name="Rasinkangas P."/>
            <person name="Parkhill J."/>
            <person name="Rea M.C."/>
            <person name="O'Sullivan O."/>
            <person name="Ritari J."/>
            <person name="Douillard F.P."/>
            <person name="Paul Ross R."/>
            <person name="Yang R."/>
            <person name="Briner A.E."/>
            <person name="Felis G.E."/>
            <person name="de Vos W.M."/>
            <person name="Barrangou R."/>
            <person name="Klaenhammer T.R."/>
            <person name="Caufield P.W."/>
            <person name="Cui Y."/>
            <person name="Zhang H."/>
            <person name="O'Toole P.W."/>
        </authorList>
    </citation>
    <scope>NUCLEOTIDE SEQUENCE [LARGE SCALE GENOMIC DNA]</scope>
    <source>
        <strain evidence="1 2">DSM 20634</strain>
    </source>
</reference>
<proteinExistence type="predicted"/>
<accession>A0A0R2A6N3</accession>